<sequence length="33" mass="3962">MDRFGEAYEMGVDLVRFIRWVTLGEAYKMGYAW</sequence>
<proteinExistence type="predicted"/>
<protein>
    <submittedName>
        <fullName evidence="1">Uncharacterized protein</fullName>
    </submittedName>
</protein>
<accession>A0A3G4ZXX7</accession>
<organism evidence="1">
    <name type="scientific">Faunusvirus sp</name>
    <dbReference type="NCBI Taxonomy" id="2487766"/>
    <lineage>
        <taxon>Viruses</taxon>
        <taxon>Varidnaviria</taxon>
        <taxon>Bamfordvirae</taxon>
        <taxon>Nucleocytoviricota</taxon>
        <taxon>Megaviricetes</taxon>
        <taxon>Imitervirales</taxon>
        <taxon>Mimiviridae</taxon>
    </lineage>
</organism>
<gene>
    <name evidence="1" type="ORF">Faunusvirus50_1</name>
</gene>
<name>A0A3G4ZXX7_9VIRU</name>
<reference evidence="1" key="1">
    <citation type="submission" date="2018-10" db="EMBL/GenBank/DDBJ databases">
        <title>Hidden diversity of soil giant viruses.</title>
        <authorList>
            <person name="Schulz F."/>
            <person name="Alteio L."/>
            <person name="Goudeau D."/>
            <person name="Ryan E.M."/>
            <person name="Malmstrom R.R."/>
            <person name="Blanchard J."/>
            <person name="Woyke T."/>
        </authorList>
    </citation>
    <scope>NUCLEOTIDE SEQUENCE</scope>
    <source>
        <strain evidence="1">FNV1</strain>
    </source>
</reference>
<dbReference type="EMBL" id="MK072181">
    <property type="protein sequence ID" value="AYV79775.1"/>
    <property type="molecule type" value="Genomic_DNA"/>
</dbReference>
<evidence type="ECO:0000313" key="1">
    <source>
        <dbReference type="EMBL" id="AYV79775.1"/>
    </source>
</evidence>